<keyword evidence="2" id="KW-0255">Endonuclease</keyword>
<comment type="caution">
    <text evidence="2">The sequence shown here is derived from an EMBL/GenBank/DDBJ whole genome shotgun (WGS) entry which is preliminary data.</text>
</comment>
<evidence type="ECO:0000313" key="2">
    <source>
        <dbReference type="EMBL" id="MBW4706791.1"/>
    </source>
</evidence>
<dbReference type="InterPro" id="IPR005135">
    <property type="entry name" value="Endo/exonuclease/phosphatase"/>
</dbReference>
<keyword evidence="3" id="KW-1185">Reference proteome</keyword>
<reference evidence="2" key="1">
    <citation type="submission" date="2021-07" db="EMBL/GenBank/DDBJ databases">
        <title>Roseobacter insulae sp. nov., isolated from a tidal flat.</title>
        <authorList>
            <person name="Park S."/>
            <person name="Yoon J.-H."/>
        </authorList>
    </citation>
    <scope>NUCLEOTIDE SEQUENCE</scope>
    <source>
        <strain evidence="2">YSTF-M11</strain>
    </source>
</reference>
<name>A0A9X1FS63_9RHOB</name>
<feature type="domain" description="Endonuclease/exonuclease/phosphatase" evidence="1">
    <location>
        <begin position="83"/>
        <end position="196"/>
    </location>
</feature>
<organism evidence="2 3">
    <name type="scientific">Roseobacter insulae</name>
    <dbReference type="NCBI Taxonomy" id="2859783"/>
    <lineage>
        <taxon>Bacteria</taxon>
        <taxon>Pseudomonadati</taxon>
        <taxon>Pseudomonadota</taxon>
        <taxon>Alphaproteobacteria</taxon>
        <taxon>Rhodobacterales</taxon>
        <taxon>Roseobacteraceae</taxon>
        <taxon>Roseobacter</taxon>
    </lineage>
</organism>
<dbReference type="Pfam" id="PF03372">
    <property type="entry name" value="Exo_endo_phos"/>
    <property type="match status" value="1"/>
</dbReference>
<keyword evidence="2" id="KW-0378">Hydrolase</keyword>
<evidence type="ECO:0000259" key="1">
    <source>
        <dbReference type="Pfam" id="PF03372"/>
    </source>
</evidence>
<sequence length="203" mass="22299">MSRALPDHVATFCPAAQGVLWDADQPIPSQWGLATFVHKSVPIIGQVQGFVHKSYSPVGYGDHPRPRSAHGIRIYDDRLDRSISVTHMHGLRDLNGKMDTPARADQARRLLDLSQQVSEPDDLRIVCGDFNVEPDSETLGILAGAGLSELVTGLGFTTTRNAQYKKPGKFADYMLISDANAMQGFDVIYDPEVSDHCPLVLRT</sequence>
<proteinExistence type="predicted"/>
<gene>
    <name evidence="2" type="ORF">KX928_03215</name>
</gene>
<protein>
    <submittedName>
        <fullName evidence="2">Endonuclease/exonuclease/phosphatase family protein</fullName>
    </submittedName>
</protein>
<dbReference type="EMBL" id="JAHXDN010000001">
    <property type="protein sequence ID" value="MBW4706791.1"/>
    <property type="molecule type" value="Genomic_DNA"/>
</dbReference>
<dbReference type="AlphaFoldDB" id="A0A9X1FS63"/>
<accession>A0A9X1FS63</accession>
<dbReference type="GO" id="GO:0004519">
    <property type="term" value="F:endonuclease activity"/>
    <property type="evidence" value="ECO:0007669"/>
    <property type="project" value="UniProtKB-KW"/>
</dbReference>
<evidence type="ECO:0000313" key="3">
    <source>
        <dbReference type="Proteomes" id="UP001138661"/>
    </source>
</evidence>
<dbReference type="Proteomes" id="UP001138661">
    <property type="component" value="Unassembled WGS sequence"/>
</dbReference>
<dbReference type="RefSeq" id="WP_219498850.1">
    <property type="nucleotide sequence ID" value="NZ_JAHXDN010000001.1"/>
</dbReference>
<keyword evidence="2" id="KW-0540">Nuclease</keyword>